<accession>A0A225W8Q9</accession>
<dbReference type="AlphaFoldDB" id="A0A225W8Q9"/>
<dbReference type="STRING" id="4795.A0A225W8Q9"/>
<dbReference type="CDD" id="cd09272">
    <property type="entry name" value="RNase_HI_RT_Ty1"/>
    <property type="match status" value="1"/>
</dbReference>
<name>A0A225W8Q9_9STRA</name>
<reference evidence="2" key="1">
    <citation type="submission" date="2017-03" db="EMBL/GenBank/DDBJ databases">
        <title>Phytopthora megakarya and P. palmivora, two closely related causual agents of cacao black pod achieved similar genome size and gene model numbers by different mechanisms.</title>
        <authorList>
            <person name="Ali S."/>
            <person name="Shao J."/>
            <person name="Larry D.J."/>
            <person name="Kronmiller B."/>
            <person name="Shen D."/>
            <person name="Strem M.D."/>
            <person name="Melnick R.L."/>
            <person name="Guiltinan M.J."/>
            <person name="Tyler B.M."/>
            <person name="Meinhardt L.W."/>
            <person name="Bailey B.A."/>
        </authorList>
    </citation>
    <scope>NUCLEOTIDE SEQUENCE [LARGE SCALE GENOMIC DNA]</scope>
    <source>
        <strain evidence="2">zdho120</strain>
    </source>
</reference>
<dbReference type="Proteomes" id="UP000198211">
    <property type="component" value="Unassembled WGS sequence"/>
</dbReference>
<protein>
    <submittedName>
        <fullName evidence="1">Copia type Polyprotein</fullName>
    </submittedName>
</protein>
<gene>
    <name evidence="1" type="ORF">PHMEG_00012414</name>
</gene>
<evidence type="ECO:0000313" key="1">
    <source>
        <dbReference type="EMBL" id="OWZ14143.1"/>
    </source>
</evidence>
<comment type="caution">
    <text evidence="1">The sequence shown here is derived from an EMBL/GenBank/DDBJ whole genome shotgun (WGS) entry which is preliminary data.</text>
</comment>
<keyword evidence="2" id="KW-1185">Reference proteome</keyword>
<evidence type="ECO:0000313" key="2">
    <source>
        <dbReference type="Proteomes" id="UP000198211"/>
    </source>
</evidence>
<sequence length="144" mass="15925">MVDGNVLSHASRKQVLNALTQLSWTHPVPLLLGDNQGAISMSAKPGKHSKSKHIEYKHHMVRRNVELKRNTIEHVGTEDMVADIMAKALEIVKFTAFRKTMNVQPIVSENARREDSKTTDEAGASTTDATVVANRAYNLFCGVT</sequence>
<proteinExistence type="predicted"/>
<dbReference type="OrthoDB" id="413361at2759"/>
<dbReference type="EMBL" id="NBNE01001403">
    <property type="protein sequence ID" value="OWZ14143.1"/>
    <property type="molecule type" value="Genomic_DNA"/>
</dbReference>
<organism evidence="1 2">
    <name type="scientific">Phytophthora megakarya</name>
    <dbReference type="NCBI Taxonomy" id="4795"/>
    <lineage>
        <taxon>Eukaryota</taxon>
        <taxon>Sar</taxon>
        <taxon>Stramenopiles</taxon>
        <taxon>Oomycota</taxon>
        <taxon>Peronosporomycetes</taxon>
        <taxon>Peronosporales</taxon>
        <taxon>Peronosporaceae</taxon>
        <taxon>Phytophthora</taxon>
    </lineage>
</organism>